<sequence>MASRQERMMSTPGASPDLRHGAGATLERMRILLKFVIDCDADAAWRAVHSPRAVAELYGPLLDLAPLVPSGLPTSWTPGDDVPVQLSALGSVPMGRQLIHVSERSVDEPGGQVRIFRDSGIPLTGPLASLDVWDHQMAVSPAPGEPGKTLWRDRLVIGGPTAPLLWPVLWGVWQWRAARVRALAPTWAHDPESDPEADAETPAA</sequence>
<name>A0ABU4H3C1_9MICO</name>
<dbReference type="Proteomes" id="UP001283109">
    <property type="component" value="Unassembled WGS sequence"/>
</dbReference>
<dbReference type="EMBL" id="JAWQEV010000004">
    <property type="protein sequence ID" value="MDW4573833.1"/>
    <property type="molecule type" value="Genomic_DNA"/>
</dbReference>
<evidence type="ECO:0000256" key="1">
    <source>
        <dbReference type="SAM" id="MobiDB-lite"/>
    </source>
</evidence>
<gene>
    <name evidence="2" type="ORF">R8Z58_13715</name>
</gene>
<proteinExistence type="predicted"/>
<protein>
    <recommendedName>
        <fullName evidence="4">SRPBCC family protein</fullName>
    </recommendedName>
</protein>
<keyword evidence="3" id="KW-1185">Reference proteome</keyword>
<evidence type="ECO:0000313" key="2">
    <source>
        <dbReference type="EMBL" id="MDW4573833.1"/>
    </source>
</evidence>
<organism evidence="2 3">
    <name type="scientific">Microbacterium arthrosphaerae</name>
    <dbReference type="NCBI Taxonomy" id="792652"/>
    <lineage>
        <taxon>Bacteria</taxon>
        <taxon>Bacillati</taxon>
        <taxon>Actinomycetota</taxon>
        <taxon>Actinomycetes</taxon>
        <taxon>Micrococcales</taxon>
        <taxon>Microbacteriaceae</taxon>
        <taxon>Microbacterium</taxon>
    </lineage>
</organism>
<reference evidence="2 3" key="1">
    <citation type="submission" date="2023-11" db="EMBL/GenBank/DDBJ databases">
        <title>Draft genome sequence of Microbacterium arthrosphaerae JCM 30492.</title>
        <authorList>
            <person name="Zhang G."/>
            <person name="Ding Y."/>
        </authorList>
    </citation>
    <scope>NUCLEOTIDE SEQUENCE [LARGE SCALE GENOMIC DNA]</scope>
    <source>
        <strain evidence="2 3">JCM 30492</strain>
    </source>
</reference>
<feature type="region of interest" description="Disordered" evidence="1">
    <location>
        <begin position="1"/>
        <end position="21"/>
    </location>
</feature>
<comment type="caution">
    <text evidence="2">The sequence shown here is derived from an EMBL/GenBank/DDBJ whole genome shotgun (WGS) entry which is preliminary data.</text>
</comment>
<evidence type="ECO:0000313" key="3">
    <source>
        <dbReference type="Proteomes" id="UP001283109"/>
    </source>
</evidence>
<dbReference type="RefSeq" id="WP_318354345.1">
    <property type="nucleotide sequence ID" value="NZ_JAWQEV010000004.1"/>
</dbReference>
<evidence type="ECO:0008006" key="4">
    <source>
        <dbReference type="Google" id="ProtNLM"/>
    </source>
</evidence>
<accession>A0ABU4H3C1</accession>